<dbReference type="PROSITE" id="PS01148">
    <property type="entry name" value="UPF0033"/>
    <property type="match status" value="1"/>
</dbReference>
<gene>
    <name evidence="3" type="ORF">MNBD_NITROSPINAE01-1454</name>
</gene>
<dbReference type="Gene3D" id="3.30.110.40">
    <property type="entry name" value="TusA-like domain"/>
    <property type="match status" value="1"/>
</dbReference>
<sequence length="77" mass="8443">MSVTADKTVDCKGQSCPEPILHTKMAMNELSSGQVLEVIATDPGSVNDMDAWSRRTGNPLLDKIEKDGVFQFFLKKA</sequence>
<evidence type="ECO:0000256" key="1">
    <source>
        <dbReference type="ARBA" id="ARBA00008984"/>
    </source>
</evidence>
<proteinExistence type="inferred from homology"/>
<dbReference type="SUPFAM" id="SSF64307">
    <property type="entry name" value="SirA-like"/>
    <property type="match status" value="1"/>
</dbReference>
<accession>A0A3B1BPP0</accession>
<evidence type="ECO:0000313" key="3">
    <source>
        <dbReference type="EMBL" id="VAX16521.1"/>
    </source>
</evidence>
<dbReference type="CDD" id="cd00291">
    <property type="entry name" value="SirA_YedF_YeeD"/>
    <property type="match status" value="1"/>
</dbReference>
<dbReference type="AlphaFoldDB" id="A0A3B1BPP0"/>
<dbReference type="InterPro" id="IPR001455">
    <property type="entry name" value="TusA-like"/>
</dbReference>
<evidence type="ECO:0000259" key="2">
    <source>
        <dbReference type="PROSITE" id="PS01148"/>
    </source>
</evidence>
<dbReference type="PANTHER" id="PTHR33279">
    <property type="entry name" value="SULFUR CARRIER PROTEIN YEDF-RELATED"/>
    <property type="match status" value="1"/>
</dbReference>
<dbReference type="EMBL" id="UOGC01000030">
    <property type="protein sequence ID" value="VAX16521.1"/>
    <property type="molecule type" value="Genomic_DNA"/>
</dbReference>
<dbReference type="PANTHER" id="PTHR33279:SF6">
    <property type="entry name" value="SULFUR CARRIER PROTEIN YEDF-RELATED"/>
    <property type="match status" value="1"/>
</dbReference>
<dbReference type="Pfam" id="PF01206">
    <property type="entry name" value="TusA"/>
    <property type="match status" value="1"/>
</dbReference>
<comment type="similarity">
    <text evidence="1">Belongs to the sulfur carrier protein TusA family.</text>
</comment>
<organism evidence="3">
    <name type="scientific">hydrothermal vent metagenome</name>
    <dbReference type="NCBI Taxonomy" id="652676"/>
    <lineage>
        <taxon>unclassified sequences</taxon>
        <taxon>metagenomes</taxon>
        <taxon>ecological metagenomes</taxon>
    </lineage>
</organism>
<feature type="domain" description="UPF0033" evidence="2">
    <location>
        <begin position="9"/>
        <end position="33"/>
    </location>
</feature>
<reference evidence="3" key="1">
    <citation type="submission" date="2018-06" db="EMBL/GenBank/DDBJ databases">
        <authorList>
            <person name="Zhirakovskaya E."/>
        </authorList>
    </citation>
    <scope>NUCLEOTIDE SEQUENCE</scope>
</reference>
<dbReference type="InterPro" id="IPR036868">
    <property type="entry name" value="TusA-like_sf"/>
</dbReference>
<protein>
    <submittedName>
        <fullName evidence="3">Molybdopterin biosynthesis protein MoeB</fullName>
    </submittedName>
</protein>
<name>A0A3B1BPP0_9ZZZZ</name>